<dbReference type="Proteomes" id="UP001203297">
    <property type="component" value="Unassembled WGS sequence"/>
</dbReference>
<feature type="transmembrane region" description="Helical" evidence="2">
    <location>
        <begin position="84"/>
        <end position="107"/>
    </location>
</feature>
<comment type="caution">
    <text evidence="3">The sequence shown here is derived from an EMBL/GenBank/DDBJ whole genome shotgun (WGS) entry which is preliminary data.</text>
</comment>
<dbReference type="EMBL" id="WTXG01000022">
    <property type="protein sequence ID" value="KAI0299652.1"/>
    <property type="molecule type" value="Genomic_DNA"/>
</dbReference>
<evidence type="ECO:0000313" key="3">
    <source>
        <dbReference type="EMBL" id="KAI0299652.1"/>
    </source>
</evidence>
<dbReference type="AlphaFoldDB" id="A0AAD4QLM8"/>
<feature type="transmembrane region" description="Helical" evidence="2">
    <location>
        <begin position="12"/>
        <end position="31"/>
    </location>
</feature>
<proteinExistence type="predicted"/>
<sequence length="353" mass="39233">MGTTFIVYLYRYYLFAITIVSNAIICSAAAWNLPIAQSANLPTQSHVDIYMIFLGAFSLLVVIPLVFTDAFFQRAITGHVWVECLWIDFLWLLHIVGSVLVTTLLPRDMCTPQVKSVDGNSCVSSKLILAFSWICTINLFIYLIFLVASAILHHKRDSSVWGAQVRSYPWYLHLYRHRLASGASLPDPLHRHQVHLPAPQPRRPIQLPTQAVPSSMHAIEHTLGQQRPGSPTTESRMLEARPTTLTSLYPLHIQAAWEAAEDSGPSSGSEGSANLHSPTFPQQHLRRSIADGPLPLWNWPRADIMSLPSRPTAARKKSPTAAPSSPVVEHPREPELGLSHSVSTSVLPTEFHV</sequence>
<feature type="compositionally biased region" description="Low complexity" evidence="1">
    <location>
        <begin position="262"/>
        <end position="273"/>
    </location>
</feature>
<feature type="transmembrane region" description="Helical" evidence="2">
    <location>
        <begin position="127"/>
        <end position="152"/>
    </location>
</feature>
<gene>
    <name evidence="3" type="ORF">B0F90DRAFT_1727493</name>
</gene>
<feature type="region of interest" description="Disordered" evidence="1">
    <location>
        <begin position="310"/>
        <end position="353"/>
    </location>
</feature>
<keyword evidence="4" id="KW-1185">Reference proteome</keyword>
<organism evidence="3 4">
    <name type="scientific">Multifurca ochricompacta</name>
    <dbReference type="NCBI Taxonomy" id="376703"/>
    <lineage>
        <taxon>Eukaryota</taxon>
        <taxon>Fungi</taxon>
        <taxon>Dikarya</taxon>
        <taxon>Basidiomycota</taxon>
        <taxon>Agaricomycotina</taxon>
        <taxon>Agaricomycetes</taxon>
        <taxon>Russulales</taxon>
        <taxon>Russulaceae</taxon>
        <taxon>Multifurca</taxon>
    </lineage>
</organism>
<keyword evidence="2" id="KW-1133">Transmembrane helix</keyword>
<name>A0AAD4QLM8_9AGAM</name>
<keyword evidence="2" id="KW-0812">Transmembrane</keyword>
<keyword evidence="2" id="KW-0472">Membrane</keyword>
<reference evidence="3" key="1">
    <citation type="journal article" date="2022" name="New Phytol.">
        <title>Evolutionary transition to the ectomycorrhizal habit in the genomes of a hyperdiverse lineage of mushroom-forming fungi.</title>
        <authorList>
            <person name="Looney B."/>
            <person name="Miyauchi S."/>
            <person name="Morin E."/>
            <person name="Drula E."/>
            <person name="Courty P.E."/>
            <person name="Kohler A."/>
            <person name="Kuo A."/>
            <person name="LaButti K."/>
            <person name="Pangilinan J."/>
            <person name="Lipzen A."/>
            <person name="Riley R."/>
            <person name="Andreopoulos W."/>
            <person name="He G."/>
            <person name="Johnson J."/>
            <person name="Nolan M."/>
            <person name="Tritt A."/>
            <person name="Barry K.W."/>
            <person name="Grigoriev I.V."/>
            <person name="Nagy L.G."/>
            <person name="Hibbett D."/>
            <person name="Henrissat B."/>
            <person name="Matheny P.B."/>
            <person name="Labbe J."/>
            <person name="Martin F.M."/>
        </authorList>
    </citation>
    <scope>NUCLEOTIDE SEQUENCE</scope>
    <source>
        <strain evidence="3">BPL690</strain>
    </source>
</reference>
<accession>A0AAD4QLM8</accession>
<evidence type="ECO:0000256" key="1">
    <source>
        <dbReference type="SAM" id="MobiDB-lite"/>
    </source>
</evidence>
<evidence type="ECO:0000313" key="4">
    <source>
        <dbReference type="Proteomes" id="UP001203297"/>
    </source>
</evidence>
<feature type="transmembrane region" description="Helical" evidence="2">
    <location>
        <begin position="51"/>
        <end position="72"/>
    </location>
</feature>
<protein>
    <submittedName>
        <fullName evidence="3">Uncharacterized protein</fullName>
    </submittedName>
</protein>
<evidence type="ECO:0000256" key="2">
    <source>
        <dbReference type="SAM" id="Phobius"/>
    </source>
</evidence>
<feature type="region of interest" description="Disordered" evidence="1">
    <location>
        <begin position="259"/>
        <end position="279"/>
    </location>
</feature>